<dbReference type="InterPro" id="IPR023214">
    <property type="entry name" value="HAD_sf"/>
</dbReference>
<proteinExistence type="predicted"/>
<dbReference type="InterPro" id="IPR051400">
    <property type="entry name" value="HAD-like_hydrolase"/>
</dbReference>
<dbReference type="Gene3D" id="1.20.120.1600">
    <property type="match status" value="1"/>
</dbReference>
<dbReference type="RefSeq" id="WP_014780073.1">
    <property type="nucleotide sequence ID" value="NC_018012.1"/>
</dbReference>
<dbReference type="STRING" id="765911.Thivi_3841"/>
<dbReference type="OrthoDB" id="367448at2"/>
<evidence type="ECO:0000256" key="1">
    <source>
        <dbReference type="ARBA" id="ARBA00001946"/>
    </source>
</evidence>
<organism evidence="4 5">
    <name type="scientific">Thiocystis violascens (strain ATCC 17096 / DSM 198 / 6111)</name>
    <name type="common">Chromatium violascens</name>
    <dbReference type="NCBI Taxonomy" id="765911"/>
    <lineage>
        <taxon>Bacteria</taxon>
        <taxon>Pseudomonadati</taxon>
        <taxon>Pseudomonadota</taxon>
        <taxon>Gammaproteobacteria</taxon>
        <taxon>Chromatiales</taxon>
        <taxon>Chromatiaceae</taxon>
        <taxon>Thiocystis</taxon>
    </lineage>
</organism>
<keyword evidence="5" id="KW-1185">Reference proteome</keyword>
<keyword evidence="3" id="KW-0460">Magnesium</keyword>
<protein>
    <submittedName>
        <fullName evidence="4">Haloacid dehalogenase superfamily enzyme, subfamily IA</fullName>
    </submittedName>
</protein>
<dbReference type="eggNOG" id="COG1011">
    <property type="taxonomic scope" value="Bacteria"/>
</dbReference>
<dbReference type="GO" id="GO:0016787">
    <property type="term" value="F:hydrolase activity"/>
    <property type="evidence" value="ECO:0007669"/>
    <property type="project" value="UniProtKB-KW"/>
</dbReference>
<dbReference type="InterPro" id="IPR006439">
    <property type="entry name" value="HAD-SF_hydro_IA"/>
</dbReference>
<reference evidence="4 5" key="1">
    <citation type="submission" date="2012-06" db="EMBL/GenBank/DDBJ databases">
        <title>Complete sequence of Thiocystis violascens DSM 198.</title>
        <authorList>
            <consortium name="US DOE Joint Genome Institute"/>
            <person name="Lucas S."/>
            <person name="Han J."/>
            <person name="Lapidus A."/>
            <person name="Cheng J.-F."/>
            <person name="Goodwin L."/>
            <person name="Pitluck S."/>
            <person name="Peters L."/>
            <person name="Ovchinnikova G."/>
            <person name="Teshima H."/>
            <person name="Detter J.C."/>
            <person name="Han C."/>
            <person name="Tapia R."/>
            <person name="Land M."/>
            <person name="Hauser L."/>
            <person name="Kyrpides N."/>
            <person name="Ivanova N."/>
            <person name="Pagani I."/>
            <person name="Vogl K."/>
            <person name="Liu Z."/>
            <person name="Frigaard N.-U."/>
            <person name="Bryant D."/>
            <person name="Woyke T."/>
        </authorList>
    </citation>
    <scope>NUCLEOTIDE SEQUENCE [LARGE SCALE GENOMIC DNA]</scope>
    <source>
        <strain evidence="5">ATCC 17096 / DSM 198 / 6111</strain>
    </source>
</reference>
<dbReference type="Pfam" id="PF00702">
    <property type="entry name" value="Hydrolase"/>
    <property type="match status" value="1"/>
</dbReference>
<dbReference type="SFLD" id="SFLDG01129">
    <property type="entry name" value="C1.5:_HAD__Beta-PGM__Phosphata"/>
    <property type="match status" value="1"/>
</dbReference>
<dbReference type="SUPFAM" id="SSF56784">
    <property type="entry name" value="HAD-like"/>
    <property type="match status" value="1"/>
</dbReference>
<evidence type="ECO:0000313" key="5">
    <source>
        <dbReference type="Proteomes" id="UP000006062"/>
    </source>
</evidence>
<dbReference type="PANTHER" id="PTHR46470:SF4">
    <property type="entry name" value="5-AMINO-6-(5-PHOSPHO-D-RIBITYLAMINO)URACIL PHOSPHATASE YIGB"/>
    <property type="match status" value="1"/>
</dbReference>
<dbReference type="Proteomes" id="UP000006062">
    <property type="component" value="Chromosome"/>
</dbReference>
<dbReference type="InterPro" id="IPR036412">
    <property type="entry name" value="HAD-like_sf"/>
</dbReference>
<dbReference type="Gene3D" id="3.40.50.1000">
    <property type="entry name" value="HAD superfamily/HAD-like"/>
    <property type="match status" value="1"/>
</dbReference>
<comment type="cofactor">
    <cofactor evidence="1">
        <name>Mg(2+)</name>
        <dbReference type="ChEBI" id="CHEBI:18420"/>
    </cofactor>
</comment>
<gene>
    <name evidence="4" type="ordered locus">Thivi_3841</name>
</gene>
<sequence length="231" mass="25304">MPDPPLRLVTCDLDDTLWPCLPVIQAAEQALHVWLQTHAPRLAQAHGVASLRQHRRRILDETPAIAHDLGEVRHRSLIALLNDFGYPAQLADPAMDLFLEHRNRVEPYADVLPALRALAADYCLISLTNGNSNVEATSLRGLFRHSLTAAEVGAAKPNPALFHRALELAGCRPGECLHLGDDPWMDVEAARAIGLTAVWVNRTGRIWPEALAPPLLTVTNLAEVTAILSMT</sequence>
<dbReference type="HOGENOM" id="CLU_045011_8_2_6"/>
<dbReference type="EMBL" id="CP003154">
    <property type="protein sequence ID" value="AFL75683.1"/>
    <property type="molecule type" value="Genomic_DNA"/>
</dbReference>
<name>I3YFB5_THIV6</name>
<dbReference type="SFLD" id="SFLDS00003">
    <property type="entry name" value="Haloacid_Dehalogenase"/>
    <property type="match status" value="1"/>
</dbReference>
<dbReference type="PRINTS" id="PR00413">
    <property type="entry name" value="HADHALOGNASE"/>
</dbReference>
<evidence type="ECO:0000313" key="4">
    <source>
        <dbReference type="EMBL" id="AFL75683.1"/>
    </source>
</evidence>
<evidence type="ECO:0000256" key="2">
    <source>
        <dbReference type="ARBA" id="ARBA00022801"/>
    </source>
</evidence>
<keyword evidence="2" id="KW-0378">Hydrolase</keyword>
<dbReference type="NCBIfam" id="TIGR01509">
    <property type="entry name" value="HAD-SF-IA-v3"/>
    <property type="match status" value="1"/>
</dbReference>
<dbReference type="PANTHER" id="PTHR46470">
    <property type="entry name" value="N-ACYLNEURAMINATE-9-PHOSPHATASE"/>
    <property type="match status" value="1"/>
</dbReference>
<dbReference type="AlphaFoldDB" id="I3YFB5"/>
<dbReference type="GO" id="GO:0009231">
    <property type="term" value="P:riboflavin biosynthetic process"/>
    <property type="evidence" value="ECO:0007669"/>
    <property type="project" value="TreeGrafter"/>
</dbReference>
<accession>I3YFB5</accession>
<evidence type="ECO:0000256" key="3">
    <source>
        <dbReference type="ARBA" id="ARBA00022842"/>
    </source>
</evidence>
<dbReference type="NCBIfam" id="TIGR01549">
    <property type="entry name" value="HAD-SF-IA-v1"/>
    <property type="match status" value="1"/>
</dbReference>
<dbReference type="KEGG" id="tvi:Thivi_3841"/>